<evidence type="ECO:0000256" key="1">
    <source>
        <dbReference type="SAM" id="MobiDB-lite"/>
    </source>
</evidence>
<feature type="region of interest" description="Disordered" evidence="1">
    <location>
        <begin position="173"/>
        <end position="193"/>
    </location>
</feature>
<reference evidence="2 3" key="1">
    <citation type="submission" date="2019-06" db="EMBL/GenBank/DDBJ databases">
        <authorList>
            <person name="Li J."/>
        </authorList>
    </citation>
    <scope>NUCLEOTIDE SEQUENCE [LARGE SCALE GENOMIC DNA]</scope>
    <source>
        <strain evidence="2 3">CGMCC 1.8012</strain>
    </source>
</reference>
<protein>
    <submittedName>
        <fullName evidence="2">Uncharacterized protein</fullName>
    </submittedName>
</protein>
<dbReference type="RefSeq" id="WP_139599083.1">
    <property type="nucleotide sequence ID" value="NZ_VDDC01000026.1"/>
</dbReference>
<feature type="region of interest" description="Disordered" evidence="1">
    <location>
        <begin position="1"/>
        <end position="125"/>
    </location>
</feature>
<accession>A0A5C4R3X3</accession>
<name>A0A5C4R3X3_9RHOB</name>
<sequence>MLITSFASPFAGSNSSKNTSPPQETQATPTRAEASQNQPAETQPTPQTRSQETSSSQPVEASRSTSASPSSDDQPASASASATPSGEPAQSASTSPEPAANMDRMARAVQQRNVDTPAATIATQDRQTILSSQALEAEEIQARSAAENQLRTEQLLSLATENYSLTQDLFRSDTEVLEDPQPNPAVIRDPKPD</sequence>
<dbReference type="EMBL" id="VDDC01000026">
    <property type="protein sequence ID" value="TNH38619.1"/>
    <property type="molecule type" value="Genomic_DNA"/>
</dbReference>
<proteinExistence type="predicted"/>
<dbReference type="AlphaFoldDB" id="A0A5C4R3X3"/>
<feature type="compositionally biased region" description="Polar residues" evidence="1">
    <location>
        <begin position="1"/>
        <end position="59"/>
    </location>
</feature>
<keyword evidence="3" id="KW-1185">Reference proteome</keyword>
<dbReference type="Proteomes" id="UP000304880">
    <property type="component" value="Unassembled WGS sequence"/>
</dbReference>
<gene>
    <name evidence="2" type="ORF">FHD67_14290</name>
</gene>
<evidence type="ECO:0000313" key="2">
    <source>
        <dbReference type="EMBL" id="TNH38619.1"/>
    </source>
</evidence>
<organism evidence="2 3">
    <name type="scientific">Paracoccus haeundaensis</name>
    <dbReference type="NCBI Taxonomy" id="225362"/>
    <lineage>
        <taxon>Bacteria</taxon>
        <taxon>Pseudomonadati</taxon>
        <taxon>Pseudomonadota</taxon>
        <taxon>Alphaproteobacteria</taxon>
        <taxon>Rhodobacterales</taxon>
        <taxon>Paracoccaceae</taxon>
        <taxon>Paracoccus</taxon>
    </lineage>
</organism>
<comment type="caution">
    <text evidence="2">The sequence shown here is derived from an EMBL/GenBank/DDBJ whole genome shotgun (WGS) entry which is preliminary data.</text>
</comment>
<evidence type="ECO:0000313" key="3">
    <source>
        <dbReference type="Proteomes" id="UP000304880"/>
    </source>
</evidence>
<feature type="compositionally biased region" description="Low complexity" evidence="1">
    <location>
        <begin position="61"/>
        <end position="85"/>
    </location>
</feature>